<dbReference type="SUPFAM" id="SSF52151">
    <property type="entry name" value="FabD/lysophospholipase-like"/>
    <property type="match status" value="1"/>
</dbReference>
<protein>
    <submittedName>
        <fullName evidence="4">Patatin</fullName>
    </submittedName>
</protein>
<evidence type="ECO:0000256" key="1">
    <source>
        <dbReference type="ARBA" id="ARBA00023098"/>
    </source>
</evidence>
<feature type="domain" description="PNPLA" evidence="3">
    <location>
        <begin position="156"/>
        <end position="420"/>
    </location>
</feature>
<feature type="short sequence motif" description="GXGXXG" evidence="2">
    <location>
        <begin position="160"/>
        <end position="165"/>
    </location>
</feature>
<dbReference type="Gene3D" id="3.40.1090.10">
    <property type="entry name" value="Cytosolic phospholipase A2 catalytic domain"/>
    <property type="match status" value="1"/>
</dbReference>
<dbReference type="InterPro" id="IPR002641">
    <property type="entry name" value="PNPLA_dom"/>
</dbReference>
<evidence type="ECO:0000256" key="2">
    <source>
        <dbReference type="PROSITE-ProRule" id="PRU01161"/>
    </source>
</evidence>
<evidence type="ECO:0000313" key="4">
    <source>
        <dbReference type="EMBL" id="AYV77568.1"/>
    </source>
</evidence>
<sequence length="830" mass="96376">MDIISKYFTKVTRDIKENKVIDNYKIITVNDIDKTKPFLLFCHDNLVLTSQSLIKLLMIKRLDCKLFNKLLNENSPKMNVIFNEIVDISAILSEDKIFFDFDPYNNFILSNNSSNECTTSIIQETLGLDKSGSGSGSGLVSSDFSKIVNPYGLEKVVFAGGGSKGTIYIGTIIGLFAVGQIFYINHFSGTSIGALTALVMGTITPSKKEYDDIRTMVLRDIITKKSDIVEKYQKAIRFFVDIVTRNPIETFYKEPLFNMYGIWTIIDKVINDKGLYDPVKSGFIMWYAMLCKKISYIMGNSLDDLIIIRKKDGTYVEPNDTESDEEYLGNTYDGWKLERFFTFREYNALTGKRLVLTGTKTNCIDVVYYQDTDPAYCDLNVLTGAMASTSIPGLFKAPIINGSYNLDGGLYDNYPLTHCDKKIKDKVIGYNNRIFGYLFDDKNSMIDTYEIIREAWLAYDGFLEVINIIYLKDSSQYLKISELFFEIRLELFKLLYCPETDIRAFLNLHVEPIKTHIYSIIDLAEIFDELMLHSEYMDQMDFCLPKLGIEYVKHSLEQLETSCIDNFKIGKKTSFTELMDITVKHGTVFNTLVQYIKKDQQIISSLTVKMKIVQQYENILDYLMQRILAYYELKGVFILTNDLERYSKYFSEIIKTLYEKLKEFQNICDKAYNELNLNNLKITKNYIQQSIGIAMTMVYEILTRGSNNDINPAEIETNSNKYWYLKILDYIYHTDISAILCKYTYKANDRICNDTFNKMRTIKLNTFETSILHFNMDDNLKCRLIFEGYYKTVKYFVSLLNIMERTGKCRSTDEYIDSYEQRYKKVIQKL</sequence>
<feature type="active site" description="Proton acceptor" evidence="2">
    <location>
        <position position="407"/>
    </location>
</feature>
<dbReference type="InterPro" id="IPR016035">
    <property type="entry name" value="Acyl_Trfase/lysoPLipase"/>
</dbReference>
<keyword evidence="2" id="KW-0378">Hydrolase</keyword>
<feature type="short sequence motif" description="GXSXG" evidence="2">
    <location>
        <begin position="189"/>
        <end position="193"/>
    </location>
</feature>
<name>A0A3G4ZRP1_9VIRU</name>
<dbReference type="GO" id="GO:0016787">
    <property type="term" value="F:hydrolase activity"/>
    <property type="evidence" value="ECO:0007669"/>
    <property type="project" value="UniProtKB-UniRule"/>
</dbReference>
<dbReference type="EMBL" id="MK072049">
    <property type="protein sequence ID" value="AYV77568.1"/>
    <property type="molecule type" value="Genomic_DNA"/>
</dbReference>
<organism evidence="4">
    <name type="scientific">Dasosvirus sp</name>
    <dbReference type="NCBI Taxonomy" id="2487764"/>
    <lineage>
        <taxon>Viruses</taxon>
        <taxon>Varidnaviria</taxon>
        <taxon>Bamfordvirae</taxon>
        <taxon>Nucleocytoviricota</taxon>
        <taxon>Megaviricetes</taxon>
        <taxon>Imitervirales</taxon>
        <taxon>Mimiviridae</taxon>
        <taxon>Klosneuvirinae</taxon>
    </lineage>
</organism>
<accession>A0A3G4ZRP1</accession>
<feature type="active site" description="Nucleophile" evidence="2">
    <location>
        <position position="191"/>
    </location>
</feature>
<dbReference type="Pfam" id="PF01734">
    <property type="entry name" value="Patatin"/>
    <property type="match status" value="1"/>
</dbReference>
<feature type="short sequence motif" description="DGA/G" evidence="2">
    <location>
        <begin position="407"/>
        <end position="409"/>
    </location>
</feature>
<proteinExistence type="predicted"/>
<gene>
    <name evidence="4" type="ORF">Dasosvirus8_2</name>
</gene>
<keyword evidence="1 2" id="KW-0443">Lipid metabolism</keyword>
<evidence type="ECO:0000259" key="3">
    <source>
        <dbReference type="PROSITE" id="PS51635"/>
    </source>
</evidence>
<dbReference type="GO" id="GO:0016042">
    <property type="term" value="P:lipid catabolic process"/>
    <property type="evidence" value="ECO:0007669"/>
    <property type="project" value="UniProtKB-UniRule"/>
</dbReference>
<reference evidence="4" key="1">
    <citation type="submission" date="2018-10" db="EMBL/GenBank/DDBJ databases">
        <title>Hidden diversity of soil giant viruses.</title>
        <authorList>
            <person name="Schulz F."/>
            <person name="Alteio L."/>
            <person name="Goudeau D."/>
            <person name="Ryan E.M."/>
            <person name="Malmstrom R.R."/>
            <person name="Blanchard J."/>
            <person name="Woyke T."/>
        </authorList>
    </citation>
    <scope>NUCLEOTIDE SEQUENCE</scope>
    <source>
        <strain evidence="4">DSV1</strain>
    </source>
</reference>
<dbReference type="PROSITE" id="PS51635">
    <property type="entry name" value="PNPLA"/>
    <property type="match status" value="1"/>
</dbReference>
<keyword evidence="2" id="KW-0442">Lipid degradation</keyword>